<name>A0A0F9M9R8_9ZZZZ</name>
<comment type="caution">
    <text evidence="1">The sequence shown here is derived from an EMBL/GenBank/DDBJ whole genome shotgun (WGS) entry which is preliminary data.</text>
</comment>
<evidence type="ECO:0000313" key="1">
    <source>
        <dbReference type="EMBL" id="KKM73415.1"/>
    </source>
</evidence>
<organism evidence="1">
    <name type="scientific">marine sediment metagenome</name>
    <dbReference type="NCBI Taxonomy" id="412755"/>
    <lineage>
        <taxon>unclassified sequences</taxon>
        <taxon>metagenomes</taxon>
        <taxon>ecological metagenomes</taxon>
    </lineage>
</organism>
<protein>
    <submittedName>
        <fullName evidence="1">Uncharacterized protein</fullName>
    </submittedName>
</protein>
<accession>A0A0F9M9R8</accession>
<dbReference type="EMBL" id="LAZR01009306">
    <property type="protein sequence ID" value="KKM73415.1"/>
    <property type="molecule type" value="Genomic_DNA"/>
</dbReference>
<sequence>MGTGLKTRLETISELKRVFAPKGLPKSLNSFPCALILLGDTTYHEAFDGTFTVIFRVIIVVTGQDQPTALNLLSDYIETSGDDSVYAAVEGDSTLGGASSDLRMVGNSGMGTTIWGGRPYLSTEFEIEVIS</sequence>
<gene>
    <name evidence="1" type="ORF">LCGC14_1410700</name>
</gene>
<proteinExistence type="predicted"/>
<dbReference type="AlphaFoldDB" id="A0A0F9M9R8"/>
<reference evidence="1" key="1">
    <citation type="journal article" date="2015" name="Nature">
        <title>Complex archaea that bridge the gap between prokaryotes and eukaryotes.</title>
        <authorList>
            <person name="Spang A."/>
            <person name="Saw J.H."/>
            <person name="Jorgensen S.L."/>
            <person name="Zaremba-Niedzwiedzka K."/>
            <person name="Martijn J."/>
            <person name="Lind A.E."/>
            <person name="van Eijk R."/>
            <person name="Schleper C."/>
            <person name="Guy L."/>
            <person name="Ettema T.J."/>
        </authorList>
    </citation>
    <scope>NUCLEOTIDE SEQUENCE</scope>
</reference>